<dbReference type="HOGENOM" id="CLU_1224872_0_0_1"/>
<evidence type="ECO:0000256" key="1">
    <source>
        <dbReference type="SAM" id="SignalP"/>
    </source>
</evidence>
<organism evidence="2 3">
    <name type="scientific">Glarea lozoyensis (strain ATCC 74030 / MF5533)</name>
    <dbReference type="NCBI Taxonomy" id="1104152"/>
    <lineage>
        <taxon>Eukaryota</taxon>
        <taxon>Fungi</taxon>
        <taxon>Dikarya</taxon>
        <taxon>Ascomycota</taxon>
        <taxon>Pezizomycotina</taxon>
        <taxon>Leotiomycetes</taxon>
        <taxon>Helotiales</taxon>
        <taxon>Helotiaceae</taxon>
        <taxon>Glarea</taxon>
    </lineage>
</organism>
<reference evidence="2 3" key="1">
    <citation type="journal article" date="2012" name="Eukaryot. Cell">
        <title>Genome sequence of the fungus Glarea lozoyensis: the first genome sequence of a species from the Helotiaceae family.</title>
        <authorList>
            <person name="Youssar L."/>
            <person name="Gruening B.A."/>
            <person name="Erxleben A."/>
            <person name="Guenther S."/>
            <person name="Huettel W."/>
        </authorList>
    </citation>
    <scope>NUCLEOTIDE SEQUENCE [LARGE SCALE GENOMIC DNA]</scope>
    <source>
        <strain evidence="3">ATCC 74030 / MF5533</strain>
    </source>
</reference>
<feature type="signal peptide" evidence="1">
    <location>
        <begin position="1"/>
        <end position="24"/>
    </location>
</feature>
<dbReference type="AlphaFoldDB" id="H0ERQ8"/>
<name>H0ERQ8_GLAL7</name>
<evidence type="ECO:0000313" key="2">
    <source>
        <dbReference type="EMBL" id="EHK98869.1"/>
    </source>
</evidence>
<gene>
    <name evidence="2" type="ORF">M7I_5379</name>
</gene>
<sequence length="226" mass="26003">MGSIEPVALVALLISLIALFTAAGQLLQQYFATAEGYRRCQRSVMGEFWGSRTMLKWKWREFRFETIYYVPKLSINLFYAHDALEKKANNKIWGGYSINQNLDPRKTYLLMDEEAEPIRTERTVYPELKNIQTAQWHQTGPKRIGEQSQRQIDGARLQILNKGPPTKAFQAGVKTYLPINVDVPENPSTFRTTPCFQAYRRSWDFMPPDVVRPFCLSTISDVASIA</sequence>
<evidence type="ECO:0000313" key="3">
    <source>
        <dbReference type="Proteomes" id="UP000005446"/>
    </source>
</evidence>
<keyword evidence="1" id="KW-0732">Signal</keyword>
<comment type="caution">
    <text evidence="2">The sequence shown here is derived from an EMBL/GenBank/DDBJ whole genome shotgun (WGS) entry which is preliminary data.</text>
</comment>
<feature type="chain" id="PRO_5003532104" evidence="1">
    <location>
        <begin position="25"/>
        <end position="226"/>
    </location>
</feature>
<dbReference type="Proteomes" id="UP000005446">
    <property type="component" value="Unassembled WGS sequence"/>
</dbReference>
<keyword evidence="3" id="KW-1185">Reference proteome</keyword>
<protein>
    <submittedName>
        <fullName evidence="2">Uncharacterized protein</fullName>
    </submittedName>
</protein>
<accession>H0ERQ8</accession>
<dbReference type="EMBL" id="AGUE01000135">
    <property type="protein sequence ID" value="EHK98869.1"/>
    <property type="molecule type" value="Genomic_DNA"/>
</dbReference>
<dbReference type="OrthoDB" id="5227693at2759"/>
<dbReference type="InParanoid" id="H0ERQ8"/>
<proteinExistence type="predicted"/>